<dbReference type="KEGG" id="vg:26633949"/>
<dbReference type="Pfam" id="PF09114">
    <property type="entry name" value="MotA_activ"/>
    <property type="match status" value="1"/>
</dbReference>
<gene>
    <name evidence="3" type="primary">motA</name>
    <name evidence="3" type="ORF">VR20_271</name>
</gene>
<dbReference type="RefSeq" id="YP_009207450.1">
    <property type="nucleotide sequence ID" value="NC_028894.1"/>
</dbReference>
<evidence type="ECO:0000313" key="4">
    <source>
        <dbReference type="Proteomes" id="UP000030716"/>
    </source>
</evidence>
<dbReference type="SUPFAM" id="SSF46785">
    <property type="entry name" value="Winged helix' DNA-binding domain"/>
    <property type="match status" value="1"/>
</dbReference>
<dbReference type="GeneID" id="26633949"/>
<organism evidence="3 4">
    <name type="scientific">Escherichia phage vB_EcoM_VR20</name>
    <dbReference type="NCBI Taxonomy" id="1567027"/>
    <lineage>
        <taxon>Viruses</taxon>
        <taxon>Duplodnaviria</taxon>
        <taxon>Heunggongvirae</taxon>
        <taxon>Uroviricota</taxon>
        <taxon>Caudoviricetes</taxon>
        <taxon>Pantevenvirales</taxon>
        <taxon>Straboviridae</taxon>
        <taxon>Tevenvirinae</taxon>
        <taxon>Gaprivervirus</taxon>
        <taxon>Gaprivervirus vr20</taxon>
    </lineage>
</organism>
<evidence type="ECO:0000259" key="1">
    <source>
        <dbReference type="Pfam" id="PF09114"/>
    </source>
</evidence>
<reference evidence="3 4" key="1">
    <citation type="submission" date="2014-10" db="EMBL/GenBank/DDBJ databases">
        <title>VR bacteriophages - a small but diverse group of low-temperature viruses.</title>
        <authorList>
            <person name="Kaliniene L."/>
            <person name="Meskys R."/>
            <person name="Simoliunas E."/>
            <person name="Zajanckauskaite A."/>
            <person name="Truncaite L."/>
        </authorList>
    </citation>
    <scope>NUCLEOTIDE SEQUENCE [LARGE SCALE GENOMIC DNA]</scope>
</reference>
<dbReference type="Proteomes" id="UP000030716">
    <property type="component" value="Segment"/>
</dbReference>
<proteinExistence type="predicted"/>
<dbReference type="Gene3D" id="1.10.10.10">
    <property type="entry name" value="Winged helix-like DNA-binding domain superfamily/Winged helix DNA-binding domain"/>
    <property type="match status" value="1"/>
</dbReference>
<evidence type="ECO:0000259" key="2">
    <source>
        <dbReference type="Pfam" id="PF09158"/>
    </source>
</evidence>
<dbReference type="InterPro" id="IPR036390">
    <property type="entry name" value="WH_DNA-bd_sf"/>
</dbReference>
<dbReference type="EMBL" id="KP007360">
    <property type="protein sequence ID" value="AIZ02329.1"/>
    <property type="molecule type" value="Genomic_DNA"/>
</dbReference>
<dbReference type="InterPro" id="IPR036388">
    <property type="entry name" value="WH-like_DNA-bd_sf"/>
</dbReference>
<dbReference type="InterPro" id="IPR036474">
    <property type="entry name" value="MotA_Tscrpt_reg_C_sf"/>
</dbReference>
<dbReference type="SUPFAM" id="SSF69652">
    <property type="entry name" value="DNA-binding C-terminal domain of the transcription factor MotA"/>
    <property type="match status" value="1"/>
</dbReference>
<dbReference type="Gene3D" id="3.90.1150.20">
    <property type="entry name" value="Transcription regulator MotA, C-terminal domain"/>
    <property type="match status" value="1"/>
</dbReference>
<sequence length="202" mass="22880">MNKLNYIVKCSQNALHETDVNALVFVYKNNFVSPEVVLDQQNTSIDSVQTLLNNNYVEASGDGLMVTEKGVDLILDAAELWANENNPDLLEVKKTRTKRGVTDEMEATAEYIKEQLLSIGIDFKSISEDRSNLIVKFKRVKTLKQIDVRRDGQIRVHAYNTEQKIVKQFTDVGFSVKVGGLNTYIDNVMSTENIQHVINILK</sequence>
<dbReference type="Pfam" id="PF09158">
    <property type="entry name" value="MotCF"/>
    <property type="match status" value="1"/>
</dbReference>
<accession>A0A0A7HGA0</accession>
<dbReference type="OrthoDB" id="9294at10239"/>
<name>A0A0A7HGA0_9CAUD</name>
<dbReference type="InterPro" id="IPR015241">
    <property type="entry name" value="MotA_Tscrpt_reg_C"/>
</dbReference>
<feature type="domain" description="Bacteriophage T4 MotA transcription regulator N-terminal" evidence="1">
    <location>
        <begin position="3"/>
        <end position="90"/>
    </location>
</feature>
<feature type="domain" description="Transcription regulator MotA C-terminal" evidence="2">
    <location>
        <begin position="102"/>
        <end position="200"/>
    </location>
</feature>
<evidence type="ECO:0000313" key="3">
    <source>
        <dbReference type="EMBL" id="AIZ02329.1"/>
    </source>
</evidence>
<keyword evidence="4" id="KW-1185">Reference proteome</keyword>
<dbReference type="InterPro" id="IPR015198">
    <property type="entry name" value="Phage_T4_MotA_Tscrpt_reg_N"/>
</dbReference>
<protein>
    <submittedName>
        <fullName evidence="3">Putative activator of middle period transcription</fullName>
    </submittedName>
</protein>